<comment type="caution">
    <text evidence="1">The sequence shown here is derived from an EMBL/GenBank/DDBJ whole genome shotgun (WGS) entry which is preliminary data.</text>
</comment>
<sequence>MVVCRASFNFFAIVAIVYAMISLPIMAHGESTAPAPAPTSDGTSIDQGIGYVLKLVALTLTYLIH</sequence>
<dbReference type="EMBL" id="CM051404">
    <property type="protein sequence ID" value="KAJ4705888.1"/>
    <property type="molecule type" value="Genomic_DNA"/>
</dbReference>
<proteinExistence type="predicted"/>
<evidence type="ECO:0000313" key="1">
    <source>
        <dbReference type="EMBL" id="KAJ4705888.1"/>
    </source>
</evidence>
<reference evidence="1 2" key="1">
    <citation type="journal article" date="2023" name="Science">
        <title>Complex scaffold remodeling in plant triterpene biosynthesis.</title>
        <authorList>
            <person name="De La Pena R."/>
            <person name="Hodgson H."/>
            <person name="Liu J.C."/>
            <person name="Stephenson M.J."/>
            <person name="Martin A.C."/>
            <person name="Owen C."/>
            <person name="Harkess A."/>
            <person name="Leebens-Mack J."/>
            <person name="Jimenez L.E."/>
            <person name="Osbourn A."/>
            <person name="Sattely E.S."/>
        </authorList>
    </citation>
    <scope>NUCLEOTIDE SEQUENCE [LARGE SCALE GENOMIC DNA]</scope>
    <source>
        <strain evidence="2">cv. JPN11</strain>
        <tissue evidence="1">Leaf</tissue>
    </source>
</reference>
<evidence type="ECO:0000313" key="2">
    <source>
        <dbReference type="Proteomes" id="UP001164539"/>
    </source>
</evidence>
<protein>
    <submittedName>
        <fullName evidence="1">Arabinogalactan peptide</fullName>
    </submittedName>
</protein>
<name>A0ACC1X437_MELAZ</name>
<gene>
    <name evidence="1" type="ORF">OWV82_019617</name>
</gene>
<organism evidence="1 2">
    <name type="scientific">Melia azedarach</name>
    <name type="common">Chinaberry tree</name>
    <dbReference type="NCBI Taxonomy" id="155640"/>
    <lineage>
        <taxon>Eukaryota</taxon>
        <taxon>Viridiplantae</taxon>
        <taxon>Streptophyta</taxon>
        <taxon>Embryophyta</taxon>
        <taxon>Tracheophyta</taxon>
        <taxon>Spermatophyta</taxon>
        <taxon>Magnoliopsida</taxon>
        <taxon>eudicotyledons</taxon>
        <taxon>Gunneridae</taxon>
        <taxon>Pentapetalae</taxon>
        <taxon>rosids</taxon>
        <taxon>malvids</taxon>
        <taxon>Sapindales</taxon>
        <taxon>Meliaceae</taxon>
        <taxon>Melia</taxon>
    </lineage>
</organism>
<dbReference type="Proteomes" id="UP001164539">
    <property type="component" value="Chromosome 11"/>
</dbReference>
<keyword evidence="2" id="KW-1185">Reference proteome</keyword>
<accession>A0ACC1X437</accession>